<dbReference type="Pfam" id="PF13416">
    <property type="entry name" value="SBP_bac_8"/>
    <property type="match status" value="1"/>
</dbReference>
<comment type="caution">
    <text evidence="2">The sequence shown here is derived from an EMBL/GenBank/DDBJ whole genome shotgun (WGS) entry which is preliminary data.</text>
</comment>
<dbReference type="SUPFAM" id="SSF53850">
    <property type="entry name" value="Periplasmic binding protein-like II"/>
    <property type="match status" value="1"/>
</dbReference>
<protein>
    <submittedName>
        <fullName evidence="2">Extracellular solute-binding protein</fullName>
    </submittedName>
</protein>
<dbReference type="PANTHER" id="PTHR30006:SF2">
    <property type="entry name" value="ABC TRANSPORTER SUBSTRATE-BINDING PROTEIN"/>
    <property type="match status" value="1"/>
</dbReference>
<reference evidence="2 3" key="1">
    <citation type="submission" date="2018-11" db="EMBL/GenBank/DDBJ databases">
        <title>Cryobacterium sp. nov., isolated from rhizosphere soil of lettuce.</title>
        <authorList>
            <person name="Wang Y."/>
        </authorList>
    </citation>
    <scope>NUCLEOTIDE SEQUENCE [LARGE SCALE GENOMIC DNA]</scope>
    <source>
        <strain evidence="2 3">NEAU-85</strain>
    </source>
</reference>
<dbReference type="GO" id="GO:0030288">
    <property type="term" value="C:outer membrane-bounded periplasmic space"/>
    <property type="evidence" value="ECO:0007669"/>
    <property type="project" value="TreeGrafter"/>
</dbReference>
<dbReference type="PANTHER" id="PTHR30006">
    <property type="entry name" value="THIAMINE-BINDING PERIPLASMIC PROTEIN-RELATED"/>
    <property type="match status" value="1"/>
</dbReference>
<organism evidence="2 3">
    <name type="scientific">Cryobacterium tepidiphilum</name>
    <dbReference type="NCBI Taxonomy" id="2486026"/>
    <lineage>
        <taxon>Bacteria</taxon>
        <taxon>Bacillati</taxon>
        <taxon>Actinomycetota</taxon>
        <taxon>Actinomycetes</taxon>
        <taxon>Micrococcales</taxon>
        <taxon>Microbacteriaceae</taxon>
        <taxon>Cryobacterium</taxon>
    </lineage>
</organism>
<keyword evidence="1" id="KW-0732">Signal</keyword>
<dbReference type="GO" id="GO:0019808">
    <property type="term" value="F:polyamine binding"/>
    <property type="evidence" value="ECO:0007669"/>
    <property type="project" value="InterPro"/>
</dbReference>
<dbReference type="EMBL" id="RDSR01000001">
    <property type="protein sequence ID" value="RNE67302.1"/>
    <property type="molecule type" value="Genomic_DNA"/>
</dbReference>
<accession>A0A3M8LQX8</accession>
<evidence type="ECO:0000313" key="2">
    <source>
        <dbReference type="EMBL" id="RNE67302.1"/>
    </source>
</evidence>
<dbReference type="GO" id="GO:0030975">
    <property type="term" value="F:thiamine binding"/>
    <property type="evidence" value="ECO:0007669"/>
    <property type="project" value="TreeGrafter"/>
</dbReference>
<dbReference type="InterPro" id="IPR001188">
    <property type="entry name" value="Sperm_putr-bd"/>
</dbReference>
<evidence type="ECO:0000313" key="3">
    <source>
        <dbReference type="Proteomes" id="UP000279859"/>
    </source>
</evidence>
<name>A0A3M8LQX8_9MICO</name>
<dbReference type="GO" id="GO:0015888">
    <property type="term" value="P:thiamine transport"/>
    <property type="evidence" value="ECO:0007669"/>
    <property type="project" value="TreeGrafter"/>
</dbReference>
<dbReference type="InterPro" id="IPR006059">
    <property type="entry name" value="SBP"/>
</dbReference>
<keyword evidence="3" id="KW-1185">Reference proteome</keyword>
<dbReference type="AlphaFoldDB" id="A0A3M8LQX8"/>
<dbReference type="Proteomes" id="UP000279859">
    <property type="component" value="Unassembled WGS sequence"/>
</dbReference>
<dbReference type="Gene3D" id="3.40.190.10">
    <property type="entry name" value="Periplasmic binding protein-like II"/>
    <property type="match status" value="2"/>
</dbReference>
<dbReference type="GO" id="GO:0030976">
    <property type="term" value="F:thiamine pyrophosphate binding"/>
    <property type="evidence" value="ECO:0007669"/>
    <property type="project" value="TreeGrafter"/>
</dbReference>
<dbReference type="PRINTS" id="PR00909">
    <property type="entry name" value="SPERMDNBNDNG"/>
</dbReference>
<dbReference type="CDD" id="cd13589">
    <property type="entry name" value="PBP2_polyamine_RpCGA009"/>
    <property type="match status" value="1"/>
</dbReference>
<dbReference type="GO" id="GO:0015846">
    <property type="term" value="P:polyamine transport"/>
    <property type="evidence" value="ECO:0007669"/>
    <property type="project" value="InterPro"/>
</dbReference>
<sequence>MALGTEDRPQLPYSQRVAGCDSAMTPGWLTAIRHSQQCATMGPCGTPVSRAKDGAKMFNRYGKSAVMVASAAIVVAGLSGCASGKVAGGSSSTETGSCAGSPTSGTIGLIGYADIWQKQYQDAVIKPFEAKYPDIKVEYQSKRSSSDMLAALQSQGSSPTTDVAIMDSAVAASGNKQGLFQKISEADVPNVAHVKKDILDTGDYGPVLQADAVGLLYDTTKVPSAPTSWNILWDPQYKQKVSVVAPPSGLGINLTMITAKMEGEDFTKSIDKAVDRLKELAPNVQTWAPLPDEYQNIITGQTVLGMGQNARGQYYSDQSNGKLGIAFPKEGTMYQINTINLLKNAPNCAAAKTFMNYALSPEAQVAFAKALFYAPSVDNAELPADVADRVVKTDGSIDIITYDPEWLATVRSDWTDIWKREIIGG</sequence>
<evidence type="ECO:0000256" key="1">
    <source>
        <dbReference type="ARBA" id="ARBA00022729"/>
    </source>
</evidence>
<gene>
    <name evidence="2" type="ORF">EEJ31_00525</name>
</gene>
<proteinExistence type="predicted"/>